<reference evidence="4 5" key="1">
    <citation type="submission" date="2016-06" db="EMBL/GenBank/DDBJ databases">
        <authorList>
            <person name="Kjaerup R.B."/>
            <person name="Dalgaard T.S."/>
            <person name="Juul-Madsen H.R."/>
        </authorList>
    </citation>
    <scope>NUCLEOTIDE SEQUENCE [LARGE SCALE GENOMIC DNA]</scope>
    <source>
        <strain evidence="4 5">852002-51834_SCH5396731</strain>
    </source>
</reference>
<evidence type="ECO:0000256" key="2">
    <source>
        <dbReference type="ARBA" id="ARBA00023136"/>
    </source>
</evidence>
<protein>
    <submittedName>
        <fullName evidence="4">Mce protein</fullName>
    </submittedName>
</protein>
<sequence>MQLMNSRPSLRTVGNPGTWLVNRFRAAAEGVGDEAPRPPAPTTAEAGGTGEDTPPADATPDADGDGADTAVPDEALDEGANVTGDAHPDGQKGRRSNVARWAAAGVLATVLAGAGYEGWLVFQHHQKDVAAAQALDAAKKYIITLTSVDTNAIDKNFTDVLDGSTGEFKDMYTKSSAQLRQTLIDNRAAAHGSVIDAAVQSATEDKVDVVLFVDQSVSNGAAPAPQLDRSRVKMTMEKVDGRWLASKVELP</sequence>
<dbReference type="EMBL" id="LZSX01000027">
    <property type="protein sequence ID" value="OBB86616.1"/>
    <property type="molecule type" value="Genomic_DNA"/>
</dbReference>
<dbReference type="OrthoDB" id="5188486at2"/>
<dbReference type="PANTHER" id="PTHR37042:SF4">
    <property type="entry name" value="OUTER MEMBRANE PROTEIN RV1973"/>
    <property type="match status" value="1"/>
</dbReference>
<evidence type="ECO:0000256" key="1">
    <source>
        <dbReference type="ARBA" id="ARBA00004370"/>
    </source>
</evidence>
<dbReference type="AlphaFoldDB" id="A0A1A0VTU3"/>
<evidence type="ECO:0000313" key="4">
    <source>
        <dbReference type="EMBL" id="OBB86616.1"/>
    </source>
</evidence>
<dbReference type="GO" id="GO:0016020">
    <property type="term" value="C:membrane"/>
    <property type="evidence" value="ECO:0007669"/>
    <property type="project" value="UniProtKB-SubCell"/>
</dbReference>
<evidence type="ECO:0000313" key="5">
    <source>
        <dbReference type="Proteomes" id="UP000091914"/>
    </source>
</evidence>
<name>A0A1A0VTU3_9MYCO</name>
<accession>A0A1A0VTU3</accession>
<keyword evidence="2" id="KW-0472">Membrane</keyword>
<dbReference type="PANTHER" id="PTHR37042">
    <property type="entry name" value="OUTER MEMBRANE PROTEIN RV1973"/>
    <property type="match status" value="1"/>
</dbReference>
<comment type="caution">
    <text evidence="4">The sequence shown here is derived from an EMBL/GenBank/DDBJ whole genome shotgun (WGS) entry which is preliminary data.</text>
</comment>
<feature type="region of interest" description="Disordered" evidence="3">
    <location>
        <begin position="29"/>
        <end position="72"/>
    </location>
</feature>
<dbReference type="Proteomes" id="UP000091914">
    <property type="component" value="Unassembled WGS sequence"/>
</dbReference>
<evidence type="ECO:0000256" key="3">
    <source>
        <dbReference type="SAM" id="MobiDB-lite"/>
    </source>
</evidence>
<comment type="subcellular location">
    <subcellularLocation>
        <location evidence="1">Membrane</location>
    </subcellularLocation>
</comment>
<gene>
    <name evidence="4" type="ORF">A5760_04290</name>
</gene>
<feature type="compositionally biased region" description="Low complexity" evidence="3">
    <location>
        <begin position="42"/>
        <end position="59"/>
    </location>
</feature>
<organism evidence="4 5">
    <name type="scientific">Mycobacterium colombiense</name>
    <dbReference type="NCBI Taxonomy" id="339268"/>
    <lineage>
        <taxon>Bacteria</taxon>
        <taxon>Bacillati</taxon>
        <taxon>Actinomycetota</taxon>
        <taxon>Actinomycetes</taxon>
        <taxon>Mycobacteriales</taxon>
        <taxon>Mycobacteriaceae</taxon>
        <taxon>Mycobacterium</taxon>
        <taxon>Mycobacterium avium complex (MAC)</taxon>
    </lineage>
</organism>
<dbReference type="RefSeq" id="WP_064878508.1">
    <property type="nucleotide sequence ID" value="NZ_LZSX01000027.1"/>
</dbReference>
<proteinExistence type="predicted"/>